<dbReference type="InterPro" id="IPR013785">
    <property type="entry name" value="Aldolase_TIM"/>
</dbReference>
<comment type="similarity">
    <text evidence="1">Belongs to the HMG-CoA lyase family.</text>
</comment>
<dbReference type="EMBL" id="BAABIQ010000044">
    <property type="protein sequence ID" value="GAA4806024.1"/>
    <property type="molecule type" value="Genomic_DNA"/>
</dbReference>
<evidence type="ECO:0000259" key="4">
    <source>
        <dbReference type="PROSITE" id="PS50991"/>
    </source>
</evidence>
<keyword evidence="6" id="KW-1185">Reference proteome</keyword>
<dbReference type="InterPro" id="IPR043594">
    <property type="entry name" value="HMGL"/>
</dbReference>
<reference evidence="6" key="1">
    <citation type="journal article" date="2019" name="Int. J. Syst. Evol. Microbiol.">
        <title>The Global Catalogue of Microorganisms (GCM) 10K type strain sequencing project: providing services to taxonomists for standard genome sequencing and annotation.</title>
        <authorList>
            <consortium name="The Broad Institute Genomics Platform"/>
            <consortium name="The Broad Institute Genome Sequencing Center for Infectious Disease"/>
            <person name="Wu L."/>
            <person name="Ma J."/>
        </authorList>
    </citation>
    <scope>NUCLEOTIDE SEQUENCE [LARGE SCALE GENOMIC DNA]</scope>
    <source>
        <strain evidence="6">JCM 18200</strain>
    </source>
</reference>
<evidence type="ECO:0000256" key="1">
    <source>
        <dbReference type="ARBA" id="ARBA00009405"/>
    </source>
</evidence>
<dbReference type="Pfam" id="PF00682">
    <property type="entry name" value="HMGL-like"/>
    <property type="match status" value="1"/>
</dbReference>
<dbReference type="Gene3D" id="3.20.20.70">
    <property type="entry name" value="Aldolase class I"/>
    <property type="match status" value="1"/>
</dbReference>
<dbReference type="CDD" id="cd07938">
    <property type="entry name" value="DRE_TIM_HMGL"/>
    <property type="match status" value="1"/>
</dbReference>
<dbReference type="SUPFAM" id="SSF51569">
    <property type="entry name" value="Aldolase"/>
    <property type="match status" value="1"/>
</dbReference>
<evidence type="ECO:0000256" key="3">
    <source>
        <dbReference type="ARBA" id="ARBA00023239"/>
    </source>
</evidence>
<name>A0ABP9CCB6_9SPHI</name>
<comment type="caution">
    <text evidence="5">The sequence shown here is derived from an EMBL/GenBank/DDBJ whole genome shotgun (WGS) entry which is preliminary data.</text>
</comment>
<dbReference type="PANTHER" id="PTHR42738">
    <property type="entry name" value="HYDROXYMETHYLGLUTARYL-COA LYASE"/>
    <property type="match status" value="1"/>
</dbReference>
<evidence type="ECO:0000313" key="6">
    <source>
        <dbReference type="Proteomes" id="UP001501411"/>
    </source>
</evidence>
<dbReference type="Proteomes" id="UP001501411">
    <property type="component" value="Unassembled WGS sequence"/>
</dbReference>
<protein>
    <submittedName>
        <fullName evidence="5">Hydroxymethylglutaryl-CoA lyase</fullName>
    </submittedName>
</protein>
<organism evidence="5 6">
    <name type="scientific">Olivibacter ginsenosidimutans</name>
    <dbReference type="NCBI Taxonomy" id="1176537"/>
    <lineage>
        <taxon>Bacteria</taxon>
        <taxon>Pseudomonadati</taxon>
        <taxon>Bacteroidota</taxon>
        <taxon>Sphingobacteriia</taxon>
        <taxon>Sphingobacteriales</taxon>
        <taxon>Sphingobacteriaceae</taxon>
        <taxon>Olivibacter</taxon>
    </lineage>
</organism>
<gene>
    <name evidence="5" type="ORF">GCM10023231_39020</name>
</gene>
<sequence>MIQITECPRDAMQGIKKFIPTTVKAAYLNLLLKVGFDRLDFGSFVSSKAIPQLQDTAEVLSLLDLADTPTQLLAIVANRKGVEKACVYPSINFLGFPFSMSETFQQRNTHASRAQALERIKEMVALCYTFQKQPLVYLSMAFGNPYGDPWDPDIVVDYAEQLVALDIKHLMLADTTGVSTPENIRQLFSRLKQLFPMIDLGMHLHSTPQGVQEKIEAALISGCQRLDTALGGYGGCPMASEQLTGNIPTEALLSLLAKKGISPQLNIEALQEAQHYLPNVFREE</sequence>
<proteinExistence type="inferred from homology"/>
<dbReference type="PANTHER" id="PTHR42738:SF7">
    <property type="entry name" value="HYDROXYMETHYLGLUTARYL-COA LYASE"/>
    <property type="match status" value="1"/>
</dbReference>
<feature type="domain" description="Pyruvate carboxyltransferase" evidence="4">
    <location>
        <begin position="1"/>
        <end position="271"/>
    </location>
</feature>
<dbReference type="GO" id="GO:0016829">
    <property type="term" value="F:lyase activity"/>
    <property type="evidence" value="ECO:0007669"/>
    <property type="project" value="UniProtKB-KW"/>
</dbReference>
<keyword evidence="3 5" id="KW-0456">Lyase</keyword>
<dbReference type="RefSeq" id="WP_345234662.1">
    <property type="nucleotide sequence ID" value="NZ_BAABIQ010000044.1"/>
</dbReference>
<dbReference type="InterPro" id="IPR000891">
    <property type="entry name" value="PYR_CT"/>
</dbReference>
<keyword evidence="2" id="KW-0479">Metal-binding</keyword>
<dbReference type="PROSITE" id="PS50991">
    <property type="entry name" value="PYR_CT"/>
    <property type="match status" value="1"/>
</dbReference>
<evidence type="ECO:0000256" key="2">
    <source>
        <dbReference type="ARBA" id="ARBA00022723"/>
    </source>
</evidence>
<accession>A0ABP9CCB6</accession>
<evidence type="ECO:0000313" key="5">
    <source>
        <dbReference type="EMBL" id="GAA4806024.1"/>
    </source>
</evidence>